<reference evidence="5 6" key="1">
    <citation type="submission" date="2019-10" db="EMBL/GenBank/DDBJ databases">
        <title>Genomic and transcriptomic insights into the perfect genentic adaptation of a filamentous nitrogen-fixing cyanobacterium to rice fields.</title>
        <authorList>
            <person name="Chen Z."/>
        </authorList>
    </citation>
    <scope>NUCLEOTIDE SEQUENCE [LARGE SCALE GENOMIC DNA]</scope>
    <source>
        <strain evidence="5">CCNUC1</strain>
    </source>
</reference>
<evidence type="ECO:0000259" key="4">
    <source>
        <dbReference type="PROSITE" id="PS50975"/>
    </source>
</evidence>
<dbReference type="Gene3D" id="3.30.470.20">
    <property type="entry name" value="ATP-grasp fold, B domain"/>
    <property type="match status" value="1"/>
</dbReference>
<dbReference type="Gene3D" id="3.30.1490.20">
    <property type="entry name" value="ATP-grasp fold, A domain"/>
    <property type="match status" value="1"/>
</dbReference>
<keyword evidence="2 5" id="KW-0436">Ligase</keyword>
<dbReference type="InterPro" id="IPR013815">
    <property type="entry name" value="ATP_grasp_subdomain_1"/>
</dbReference>
<gene>
    <name evidence="5" type="ORF">GXM_06698</name>
</gene>
<dbReference type="Gene3D" id="3.40.50.20">
    <property type="match status" value="1"/>
</dbReference>
<dbReference type="Proteomes" id="UP000326678">
    <property type="component" value="Chromosome Gxm1"/>
</dbReference>
<evidence type="ECO:0000256" key="3">
    <source>
        <dbReference type="PROSITE-ProRule" id="PRU00409"/>
    </source>
</evidence>
<organism evidence="5 6">
    <name type="scientific">Nostoc sphaeroides CCNUC1</name>
    <dbReference type="NCBI Taxonomy" id="2653204"/>
    <lineage>
        <taxon>Bacteria</taxon>
        <taxon>Bacillati</taxon>
        <taxon>Cyanobacteriota</taxon>
        <taxon>Cyanophyceae</taxon>
        <taxon>Nostocales</taxon>
        <taxon>Nostocaceae</taxon>
        <taxon>Nostoc</taxon>
    </lineage>
</organism>
<dbReference type="PANTHER" id="PTHR23132:SF23">
    <property type="entry name" value="D-ALANINE--D-ALANINE LIGASE B"/>
    <property type="match status" value="1"/>
</dbReference>
<keyword evidence="3" id="KW-0547">Nucleotide-binding</keyword>
<evidence type="ECO:0000256" key="2">
    <source>
        <dbReference type="ARBA" id="ARBA00022598"/>
    </source>
</evidence>
<dbReference type="Pfam" id="PF07478">
    <property type="entry name" value="Dala_Dala_lig_C"/>
    <property type="match status" value="1"/>
</dbReference>
<dbReference type="PROSITE" id="PS50975">
    <property type="entry name" value="ATP_GRASP"/>
    <property type="match status" value="1"/>
</dbReference>
<protein>
    <submittedName>
        <fullName evidence="5">Ddl, D-alanine-D-alanine ligase</fullName>
    </submittedName>
</protein>
<proteinExistence type="inferred from homology"/>
<dbReference type="RefSeq" id="WP_152590528.1">
    <property type="nucleotide sequence ID" value="NZ_CP045226.1"/>
</dbReference>
<comment type="similarity">
    <text evidence="1">Belongs to the D-alanine--D-alanine ligase family.</text>
</comment>
<sequence length="348" mass="38648">MPVLNILHLVGSAHNDFYCDLSRLYAQDCLAATADSSLYNFQIAYITPDRQWRFPDSLRREDIALTKPIPLFDAIQFLTGQNIDIMLPQMFCIPGMTQYRALFDLLKIPYIGNTPDIMAIAAHKARAKAIVEAAGVKVPRGELLHQGDVPTITPPAVIKPVSSDNSLGVTLVKDVTEYDAALKKAFEYASEVIVEEFIELGREVRCGIIAKDGELIGLPLEEYLVDPHDKPIRNYVDKLQQTEDGDLSFAAKDNIKSWIVDPNDPITEKVQQVAKKCHQALGCRHYSLFDFRIDPKGEPWFLEAGLYCSFAPKSVISSMAKAAGIPLNDLLITAINETLGSNKKALQN</sequence>
<dbReference type="AlphaFoldDB" id="A0A5P8W973"/>
<feature type="domain" description="ATP-grasp" evidence="4">
    <location>
        <begin position="128"/>
        <end position="336"/>
    </location>
</feature>
<evidence type="ECO:0000313" key="6">
    <source>
        <dbReference type="Proteomes" id="UP000326678"/>
    </source>
</evidence>
<keyword evidence="6" id="KW-1185">Reference proteome</keyword>
<keyword evidence="3" id="KW-0067">ATP-binding</keyword>
<accession>A0A5P8W973</accession>
<dbReference type="InterPro" id="IPR011761">
    <property type="entry name" value="ATP-grasp"/>
</dbReference>
<dbReference type="EMBL" id="CP045226">
    <property type="protein sequence ID" value="QFS49204.1"/>
    <property type="molecule type" value="Genomic_DNA"/>
</dbReference>
<evidence type="ECO:0000256" key="1">
    <source>
        <dbReference type="ARBA" id="ARBA00010871"/>
    </source>
</evidence>
<dbReference type="GO" id="GO:0008716">
    <property type="term" value="F:D-alanine-D-alanine ligase activity"/>
    <property type="evidence" value="ECO:0007669"/>
    <property type="project" value="InterPro"/>
</dbReference>
<dbReference type="GO" id="GO:0046872">
    <property type="term" value="F:metal ion binding"/>
    <property type="evidence" value="ECO:0007669"/>
    <property type="project" value="InterPro"/>
</dbReference>
<dbReference type="SUPFAM" id="SSF56059">
    <property type="entry name" value="Glutathione synthetase ATP-binding domain-like"/>
    <property type="match status" value="1"/>
</dbReference>
<evidence type="ECO:0000313" key="5">
    <source>
        <dbReference type="EMBL" id="QFS49204.1"/>
    </source>
</evidence>
<dbReference type="PANTHER" id="PTHR23132">
    <property type="entry name" value="D-ALANINE--D-ALANINE LIGASE"/>
    <property type="match status" value="1"/>
</dbReference>
<name>A0A5P8W973_9NOSO</name>
<dbReference type="GO" id="GO:0005524">
    <property type="term" value="F:ATP binding"/>
    <property type="evidence" value="ECO:0007669"/>
    <property type="project" value="UniProtKB-UniRule"/>
</dbReference>
<dbReference type="InterPro" id="IPR011095">
    <property type="entry name" value="Dala_Dala_lig_C"/>
</dbReference>
<dbReference type="KEGG" id="nsh:GXM_06698"/>